<dbReference type="PROSITE" id="PS00134">
    <property type="entry name" value="TRYPSIN_HIS"/>
    <property type="match status" value="1"/>
</dbReference>
<gene>
    <name evidence="3" type="ORF">IHE71_11525</name>
</gene>
<comment type="caution">
    <text evidence="3">The sequence shown here is derived from an EMBL/GenBank/DDBJ whole genome shotgun (WGS) entry which is preliminary data.</text>
</comment>
<dbReference type="Pfam" id="PF13365">
    <property type="entry name" value="Trypsin_2"/>
    <property type="match status" value="1"/>
</dbReference>
<dbReference type="PANTHER" id="PTHR15462:SF19">
    <property type="entry name" value="PEPTIDASE S1 DOMAIN-CONTAINING PROTEIN"/>
    <property type="match status" value="1"/>
</dbReference>
<dbReference type="InterPro" id="IPR009003">
    <property type="entry name" value="Peptidase_S1_PA"/>
</dbReference>
<name>A0ABR9MZZ3_9MICO</name>
<dbReference type="InterPro" id="IPR043504">
    <property type="entry name" value="Peptidase_S1_PA_chymotrypsin"/>
</dbReference>
<evidence type="ECO:0000313" key="4">
    <source>
        <dbReference type="Proteomes" id="UP000625527"/>
    </source>
</evidence>
<sequence length="333" mass="34553">MRITHTRTLLASFSALILTGTTLALGAPSQAAPEPHPKGVEVHAAATTRTAHERIVSYWTPERMRAAVPADVLVADRDKASAGDSVAAGAPAVVGERASKEPKAAAAEVGEYYTGGGNVVATTGKVFFTLGGTNYVCSGSAVSSANEDVVLTAGHCLNEGPGAYATNFAFVPAYDDGSRPYGTFTARSLLTTSQWANQGDFDYDVGFAVMNTVGGQNLTDVVGSQPIGFNLSRGQYAYSFGYPAARPYDGTDIAWCHGQTGDDVWGGSNDYALSCNMTGGSSGGPWFTSYDEASGNGVLTSVNSFGYRGLRNVMFGPYLGSVAQSVYTTAAGM</sequence>
<feature type="chain" id="PRO_5046226511" description="V8-like Glu-specific endopeptidase" evidence="2">
    <location>
        <begin position="27"/>
        <end position="333"/>
    </location>
</feature>
<keyword evidence="4" id="KW-1185">Reference proteome</keyword>
<dbReference type="RefSeq" id="WP_192862895.1">
    <property type="nucleotide sequence ID" value="NZ_JADAQT010000083.1"/>
</dbReference>
<dbReference type="PANTHER" id="PTHR15462">
    <property type="entry name" value="SERINE PROTEASE"/>
    <property type="match status" value="1"/>
</dbReference>
<dbReference type="Gene3D" id="2.40.10.10">
    <property type="entry name" value="Trypsin-like serine proteases"/>
    <property type="match status" value="2"/>
</dbReference>
<evidence type="ECO:0000313" key="3">
    <source>
        <dbReference type="EMBL" id="MBE1876337.1"/>
    </source>
</evidence>
<feature type="signal peptide" evidence="2">
    <location>
        <begin position="1"/>
        <end position="26"/>
    </location>
</feature>
<dbReference type="Proteomes" id="UP000625527">
    <property type="component" value="Unassembled WGS sequence"/>
</dbReference>
<evidence type="ECO:0000256" key="2">
    <source>
        <dbReference type="SAM" id="SignalP"/>
    </source>
</evidence>
<accession>A0ABR9MZZ3</accession>
<dbReference type="SUPFAM" id="SSF50494">
    <property type="entry name" value="Trypsin-like serine proteases"/>
    <property type="match status" value="1"/>
</dbReference>
<keyword evidence="1 2" id="KW-0732">Signal</keyword>
<organism evidence="3 4">
    <name type="scientific">Myceligenerans pegani</name>
    <dbReference type="NCBI Taxonomy" id="2776917"/>
    <lineage>
        <taxon>Bacteria</taxon>
        <taxon>Bacillati</taxon>
        <taxon>Actinomycetota</taxon>
        <taxon>Actinomycetes</taxon>
        <taxon>Micrococcales</taxon>
        <taxon>Promicromonosporaceae</taxon>
        <taxon>Myceligenerans</taxon>
    </lineage>
</organism>
<dbReference type="EMBL" id="JADAQT010000083">
    <property type="protein sequence ID" value="MBE1876337.1"/>
    <property type="molecule type" value="Genomic_DNA"/>
</dbReference>
<dbReference type="InterPro" id="IPR050966">
    <property type="entry name" value="Glutamyl_endopeptidase"/>
</dbReference>
<evidence type="ECO:0000256" key="1">
    <source>
        <dbReference type="ARBA" id="ARBA00022729"/>
    </source>
</evidence>
<reference evidence="3 4" key="1">
    <citation type="submission" date="2020-10" db="EMBL/GenBank/DDBJ databases">
        <title>Myceligenerans pegani sp. nov., an endophytic actinomycete isolated from Peganum harmala L. in Xinjiang, China.</title>
        <authorList>
            <person name="Xin L."/>
        </authorList>
    </citation>
    <scope>NUCLEOTIDE SEQUENCE [LARGE SCALE GENOMIC DNA]</scope>
    <source>
        <strain evidence="3 4">TRM65318</strain>
    </source>
</reference>
<protein>
    <recommendedName>
        <fullName evidence="5">V8-like Glu-specific endopeptidase</fullName>
    </recommendedName>
</protein>
<proteinExistence type="predicted"/>
<dbReference type="InterPro" id="IPR018114">
    <property type="entry name" value="TRYPSIN_HIS"/>
</dbReference>
<evidence type="ECO:0008006" key="5">
    <source>
        <dbReference type="Google" id="ProtNLM"/>
    </source>
</evidence>